<dbReference type="Proteomes" id="UP000198518">
    <property type="component" value="Unassembled WGS sequence"/>
</dbReference>
<feature type="region of interest" description="Disordered" evidence="1">
    <location>
        <begin position="130"/>
        <end position="258"/>
    </location>
</feature>
<dbReference type="STRING" id="355548.SAMN04487945_2844"/>
<gene>
    <name evidence="3" type="ORF">SAMN04487945_2844</name>
</gene>
<evidence type="ECO:0000259" key="2">
    <source>
        <dbReference type="Pfam" id="PF22090"/>
    </source>
</evidence>
<evidence type="ECO:0000256" key="1">
    <source>
        <dbReference type="SAM" id="MobiDB-lite"/>
    </source>
</evidence>
<dbReference type="EMBL" id="FOJA01000001">
    <property type="protein sequence ID" value="SEW29624.1"/>
    <property type="molecule type" value="Genomic_DNA"/>
</dbReference>
<evidence type="ECO:0000313" key="4">
    <source>
        <dbReference type="Proteomes" id="UP000198518"/>
    </source>
</evidence>
<protein>
    <submittedName>
        <fullName evidence="3">DNA replication factor GINS</fullName>
    </submittedName>
</protein>
<accession>A0A1I0QQ92</accession>
<organism evidence="3 4">
    <name type="scientific">Halobacterium jilantaiense</name>
    <dbReference type="NCBI Taxonomy" id="355548"/>
    <lineage>
        <taxon>Archaea</taxon>
        <taxon>Methanobacteriati</taxon>
        <taxon>Methanobacteriota</taxon>
        <taxon>Stenosarchaea group</taxon>
        <taxon>Halobacteria</taxon>
        <taxon>Halobacteriales</taxon>
        <taxon>Halobacteriaceae</taxon>
        <taxon>Halobacterium</taxon>
    </lineage>
</organism>
<reference evidence="3 4" key="1">
    <citation type="submission" date="2016-10" db="EMBL/GenBank/DDBJ databases">
        <authorList>
            <person name="de Groot N.N."/>
        </authorList>
    </citation>
    <scope>NUCLEOTIDE SEQUENCE [LARGE SCALE GENOMIC DNA]</scope>
    <source>
        <strain evidence="3 4">CGMCC 1.5337</strain>
    </source>
</reference>
<dbReference type="RefSeq" id="WP_089670122.1">
    <property type="nucleotide sequence ID" value="NZ_FOJA01000001.1"/>
</dbReference>
<dbReference type="CDD" id="cd11714">
    <property type="entry name" value="GINS_A_archaea"/>
    <property type="match status" value="1"/>
</dbReference>
<dbReference type="Gene3D" id="3.40.5.50">
    <property type="match status" value="1"/>
</dbReference>
<keyword evidence="4" id="KW-1185">Reference proteome</keyword>
<proteinExistence type="predicted"/>
<evidence type="ECO:0000313" key="3">
    <source>
        <dbReference type="EMBL" id="SEW29624.1"/>
    </source>
</evidence>
<feature type="domain" description="Gins51 C-terminal" evidence="2">
    <location>
        <begin position="256"/>
        <end position="301"/>
    </location>
</feature>
<dbReference type="AlphaFoldDB" id="A0A1I0QQ92"/>
<sequence>MNLEDLRSAQTRERATDGLQDLRDSFYGDVAEFIQELKDRRDAAAEAADDPFGDPEVQELTDRIETAEQVVEAIYERRMGKLVKQASLAAAGMPDDENGLTAEEQDLYTDLVERIESNKAHVLDVIAGDAEASGGDDATPDAGANPVQADAGAPPAPTEPDREPTADPTPSESSAAAAMGGGLDDDDRSEPEPVGEPGDEPLADAEPAPEEEPPAAIAEDLAKVNGEADEDDPTPDGGVQSETGDAGPAPGEDRVRVRVTDDVGEIFGVDERPYDLRAEDIVTLPEENATPLVEKDAAERLD</sequence>
<dbReference type="Pfam" id="PF22090">
    <property type="entry name" value="Gins51_C"/>
    <property type="match status" value="1"/>
</dbReference>
<dbReference type="Gene3D" id="1.20.58.1030">
    <property type="match status" value="1"/>
</dbReference>
<name>A0A1I0QQ92_9EURY</name>
<dbReference type="OrthoDB" id="157576at2157"/>
<dbReference type="InterPro" id="IPR054314">
    <property type="entry name" value="Gins51_C"/>
</dbReference>
<feature type="compositionally biased region" description="Acidic residues" evidence="1">
    <location>
        <begin position="197"/>
        <end position="213"/>
    </location>
</feature>